<evidence type="ECO:0000256" key="6">
    <source>
        <dbReference type="ARBA" id="ARBA00022801"/>
    </source>
</evidence>
<keyword evidence="20" id="KW-1185">Reference proteome</keyword>
<evidence type="ECO:0000259" key="16">
    <source>
        <dbReference type="PROSITE" id="PS50967"/>
    </source>
</evidence>
<feature type="compositionally biased region" description="Acidic residues" evidence="15">
    <location>
        <begin position="1492"/>
        <end position="1502"/>
    </location>
</feature>
<accession>A0A4Z1P3H8</accession>
<evidence type="ECO:0000313" key="19">
    <source>
        <dbReference type="EMBL" id="TID14378.1"/>
    </source>
</evidence>
<dbReference type="PROSITE" id="PS50967">
    <property type="entry name" value="HRDC"/>
    <property type="match status" value="1"/>
</dbReference>
<evidence type="ECO:0000256" key="7">
    <source>
        <dbReference type="ARBA" id="ARBA00022806"/>
    </source>
</evidence>
<dbReference type="SUPFAM" id="SSF47819">
    <property type="entry name" value="HRDC-like"/>
    <property type="match status" value="1"/>
</dbReference>
<dbReference type="SMART" id="SM00956">
    <property type="entry name" value="RQC"/>
    <property type="match status" value="1"/>
</dbReference>
<dbReference type="GO" id="GO:0016787">
    <property type="term" value="F:hydrolase activity"/>
    <property type="evidence" value="ECO:0007669"/>
    <property type="project" value="UniProtKB-KW"/>
</dbReference>
<dbReference type="GO" id="GO:0006260">
    <property type="term" value="P:DNA replication"/>
    <property type="evidence" value="ECO:0007669"/>
    <property type="project" value="InterPro"/>
</dbReference>
<feature type="compositionally biased region" description="Acidic residues" evidence="15">
    <location>
        <begin position="1517"/>
        <end position="1541"/>
    </location>
</feature>
<dbReference type="PROSITE" id="PS00690">
    <property type="entry name" value="DEAH_ATP_HELICASE"/>
    <property type="match status" value="1"/>
</dbReference>
<dbReference type="InterPro" id="IPR018982">
    <property type="entry name" value="RQC_domain"/>
</dbReference>
<dbReference type="InterPro" id="IPR036388">
    <property type="entry name" value="WH-like_DNA-bd_sf"/>
</dbReference>
<feature type="region of interest" description="Disordered" evidence="15">
    <location>
        <begin position="1575"/>
        <end position="1636"/>
    </location>
</feature>
<evidence type="ECO:0000259" key="17">
    <source>
        <dbReference type="PROSITE" id="PS51192"/>
    </source>
</evidence>
<dbReference type="FunFam" id="1.10.10.10:FF:000495">
    <property type="entry name" value="RecQ family helicase MusN"/>
    <property type="match status" value="1"/>
</dbReference>
<evidence type="ECO:0000256" key="3">
    <source>
        <dbReference type="ARBA" id="ARBA00005446"/>
    </source>
</evidence>
<dbReference type="Pfam" id="PF16124">
    <property type="entry name" value="RecQ_Zn_bind"/>
    <property type="match status" value="1"/>
</dbReference>
<dbReference type="Pfam" id="PF00270">
    <property type="entry name" value="DEAD"/>
    <property type="match status" value="1"/>
</dbReference>
<feature type="region of interest" description="Disordered" evidence="15">
    <location>
        <begin position="122"/>
        <end position="298"/>
    </location>
</feature>
<dbReference type="InterPro" id="IPR001650">
    <property type="entry name" value="Helicase_C-like"/>
</dbReference>
<keyword evidence="9" id="KW-0238">DNA-binding</keyword>
<dbReference type="GO" id="GO:0005634">
    <property type="term" value="C:nucleus"/>
    <property type="evidence" value="ECO:0007669"/>
    <property type="project" value="UniProtKB-SubCell"/>
</dbReference>
<evidence type="ECO:0000256" key="4">
    <source>
        <dbReference type="ARBA" id="ARBA00022741"/>
    </source>
</evidence>
<keyword evidence="10" id="KW-0234">DNA repair</keyword>
<dbReference type="GO" id="GO:0005737">
    <property type="term" value="C:cytoplasm"/>
    <property type="evidence" value="ECO:0007669"/>
    <property type="project" value="TreeGrafter"/>
</dbReference>
<evidence type="ECO:0000256" key="12">
    <source>
        <dbReference type="ARBA" id="ARBA00023242"/>
    </source>
</evidence>
<dbReference type="GO" id="GO:0009378">
    <property type="term" value="F:four-way junction helicase activity"/>
    <property type="evidence" value="ECO:0007669"/>
    <property type="project" value="TreeGrafter"/>
</dbReference>
<comment type="cofactor">
    <cofactor evidence="1">
        <name>Zn(2+)</name>
        <dbReference type="ChEBI" id="CHEBI:29105"/>
    </cofactor>
</comment>
<comment type="subcellular location">
    <subcellularLocation>
        <location evidence="2">Nucleus</location>
    </subcellularLocation>
</comment>
<dbReference type="PROSITE" id="PS51194">
    <property type="entry name" value="HELICASE_CTER"/>
    <property type="match status" value="1"/>
</dbReference>
<sequence>MPFDTSNNLNLHLSWLLREKPFVPLAPPPRSPPVLSNTQRTPPSSSHIVPTPSFEAPVPPLLDDALPASVSVRPNRTRGPRASASVQSTVVQKNTRLQPQSPTSSPVAIREKVGTEDMARLRAAPSSTSKPQLLSQVFAQNGRTRDNIDSSPSRTPRRKNMVNAESSTARSYAHVDTLDLTGGTTPSNKLKLSRKRKSSEMQDSPSPVRRQRSPKQPKLPPQPDMAGFQSIDDYPTEPPPPYATALIRSSPEASRPIAHSPTRRSPVRRPSLPLNHQRVVPPPPVLTTSVSCPAPDGEYDEEVTLTEMNIRTETTRKRKSLTRTASEVSQTNEKPRQKRVGRVVADSDDEEDVEDVLNTQTPATMPATNFGPREQTAIDKFLEWGETGNGVYKQRLTEERLRLSREAYRHLDEHGVKSVELDEQLEVNKEKKEAFERLCKVATAYKKCVEQKNQLRIMFIDSFNEGFGLPQTKMDENKEVTASLKQLETELAQLLRQAGIFDASSKPGGPTFRAGSVVVKSTQVTPIQEKPQELVVPESSIVPNTQHVKQTQYIRPVSPKKAQTQAGVAPSEALCFDQNIPNSFSMPTTVYQSTMHKNTLELQPSTFKARFEANPFQKNPRPVSPKPSNIEYGFDENDFDENDLDDDNDAIEAMYEANMGGPPPPTSLFDAADDEFGLDDEEMLLMAENLENLPRTGKIDWQGAPRTVFGEASGNIPSKSKQSLQKPTAPTKKPSAAQTAPGMQFPWSQDVKAVLRDVFGLRGFRPNQLEAINATLSGKDTFVLMPTGGGKSLCYQLPAILKSGKTRGVTIVISPLLSLMEDQVSHLRELDVQALLINSESSQQEKALIFNALKEDRVEQFIHLLYVTPEMLNKSPTLINALESLHARNRLARLVIDEAHCVSQWGHDFRPDYKQLGEVRKRFPGVPVMALTATATENVKVDVIHNMGMRGCEEYKQSFNRPNLSYDVRPRKKGNVDDVAELINTSYSRKCGIIYCMSRKQCETLAKQLSERDIIAAHYHAAMDPAEKRKVQTEWQQGKIHIIVATIAFGMGIDKPDVRFVIHTSVPKSLEGYYQETGRAGRDGLKSGCYLYWSYQDTTILKKMIDESEGSWQQKERQKTMLQTVIQYCDNKSDCRRVQVLSYFSERFSAADCKKTCDNCNSSSTFATKDFSQHAISAVQLVKKLVDNKKKVTLLYCVEIFRGIKTKKIKEARHDQLNEHGAGSDLDREDAERLFQLLVAEDALEENNEVNKAGFASSYVKPGPNADRFMQGGRPVQMAVRTSPKKTSASALAKPKRKTKTPGANQTGVAAARTLPFSTNVSSPIQAVSKRRKNASFMNDEAEDEEDVFDPLPRYANGYARDSFIVPDDEDDDFVPVRETGRVKQKKSRELGPPITHDNVMDKLSESHRELVEMFVFNAHDQAKKIQQVQQLRQRPFSDTILRQMAINLSANKQDLLSIPGIKSDMVERHGHVFTTMLRNLREARGFPQDNSENDEYDDDEEQRPIDPNHQNVIDLISDDEEEDEYGDDAFEDDDDDEDDGPSPHFQMPAKPASVEKFNRDFGVAQATAGKKVVVPKNGGAGKKNGYKKTARGSGVGGGGFKKKWKNNKGGGVKRASGGGGEGGGTFRGGIGMMPV</sequence>
<dbReference type="SMART" id="SM00490">
    <property type="entry name" value="HELICc"/>
    <property type="match status" value="1"/>
</dbReference>
<dbReference type="InterPro" id="IPR044876">
    <property type="entry name" value="HRDC_dom_sf"/>
</dbReference>
<gene>
    <name evidence="19" type="ORF">E6O75_ATG09457</name>
</gene>
<evidence type="ECO:0000256" key="2">
    <source>
        <dbReference type="ARBA" id="ARBA00004123"/>
    </source>
</evidence>
<proteinExistence type="inferred from homology"/>
<dbReference type="GO" id="GO:0043138">
    <property type="term" value="F:3'-5' DNA helicase activity"/>
    <property type="evidence" value="ECO:0007669"/>
    <property type="project" value="UniProtKB-EC"/>
</dbReference>
<feature type="compositionally biased region" description="Polar residues" evidence="15">
    <location>
        <begin position="34"/>
        <end position="48"/>
    </location>
</feature>
<keyword evidence="11" id="KW-0413">Isomerase</keyword>
<evidence type="ECO:0000256" key="9">
    <source>
        <dbReference type="ARBA" id="ARBA00023125"/>
    </source>
</evidence>
<feature type="compositionally biased region" description="Polar residues" evidence="15">
    <location>
        <begin position="322"/>
        <end position="332"/>
    </location>
</feature>
<dbReference type="CDD" id="cd18794">
    <property type="entry name" value="SF2_C_RecQ"/>
    <property type="match status" value="1"/>
</dbReference>
<keyword evidence="12" id="KW-0539">Nucleus</keyword>
<dbReference type="Pfam" id="PF00271">
    <property type="entry name" value="Helicase_C"/>
    <property type="match status" value="1"/>
</dbReference>
<evidence type="ECO:0000256" key="15">
    <source>
        <dbReference type="SAM" id="MobiDB-lite"/>
    </source>
</evidence>
<feature type="region of interest" description="Disordered" evidence="15">
    <location>
        <begin position="1484"/>
        <end position="1553"/>
    </location>
</feature>
<dbReference type="SUPFAM" id="SSF46785">
    <property type="entry name" value="Winged helix' DNA-binding domain"/>
    <property type="match status" value="1"/>
</dbReference>
<dbReference type="InterPro" id="IPR036390">
    <property type="entry name" value="WH_DNA-bd_sf"/>
</dbReference>
<reference evidence="19 20" key="1">
    <citation type="submission" date="2019-04" db="EMBL/GenBank/DDBJ databases">
        <title>High contiguity whole genome sequence and gene annotation resource for two Venturia nashicola isolates.</title>
        <authorList>
            <person name="Prokchorchik M."/>
            <person name="Won K."/>
            <person name="Lee Y."/>
            <person name="Choi E.D."/>
            <person name="Segonzac C."/>
            <person name="Sohn K.H."/>
        </authorList>
    </citation>
    <scope>NUCLEOTIDE SEQUENCE [LARGE SCALE GENOMIC DNA]</scope>
    <source>
        <strain evidence="19 20">PRI2</strain>
    </source>
</reference>
<evidence type="ECO:0000313" key="20">
    <source>
        <dbReference type="Proteomes" id="UP000298493"/>
    </source>
</evidence>
<dbReference type="GO" id="GO:0005694">
    <property type="term" value="C:chromosome"/>
    <property type="evidence" value="ECO:0007669"/>
    <property type="project" value="TreeGrafter"/>
</dbReference>
<dbReference type="Gene3D" id="3.40.50.300">
    <property type="entry name" value="P-loop containing nucleotide triphosphate hydrolases"/>
    <property type="match status" value="2"/>
</dbReference>
<dbReference type="Pfam" id="PF09382">
    <property type="entry name" value="RQC"/>
    <property type="match status" value="1"/>
</dbReference>
<dbReference type="EC" id="5.6.2.4" evidence="14"/>
<feature type="compositionally biased region" description="Polar residues" evidence="15">
    <location>
        <begin position="125"/>
        <end position="142"/>
    </location>
</feature>
<dbReference type="NCBIfam" id="TIGR00614">
    <property type="entry name" value="recQ_fam"/>
    <property type="match status" value="1"/>
</dbReference>
<dbReference type="FunFam" id="3.40.50.300:FF:001975">
    <property type="entry name" value="ATP-dependent DNA helicase"/>
    <property type="match status" value="1"/>
</dbReference>
<dbReference type="Proteomes" id="UP000298493">
    <property type="component" value="Unassembled WGS sequence"/>
</dbReference>
<organism evidence="19 20">
    <name type="scientific">Venturia nashicola</name>
    <dbReference type="NCBI Taxonomy" id="86259"/>
    <lineage>
        <taxon>Eukaryota</taxon>
        <taxon>Fungi</taxon>
        <taxon>Dikarya</taxon>
        <taxon>Ascomycota</taxon>
        <taxon>Pezizomycotina</taxon>
        <taxon>Dothideomycetes</taxon>
        <taxon>Pleosporomycetidae</taxon>
        <taxon>Venturiales</taxon>
        <taxon>Venturiaceae</taxon>
        <taxon>Venturia</taxon>
    </lineage>
</organism>
<dbReference type="PANTHER" id="PTHR13710">
    <property type="entry name" value="DNA HELICASE RECQ FAMILY MEMBER"/>
    <property type="match status" value="1"/>
</dbReference>
<dbReference type="InterPro" id="IPR010997">
    <property type="entry name" value="HRDC-like_sf"/>
</dbReference>
<evidence type="ECO:0000256" key="14">
    <source>
        <dbReference type="ARBA" id="ARBA00034808"/>
    </source>
</evidence>
<evidence type="ECO:0000256" key="11">
    <source>
        <dbReference type="ARBA" id="ARBA00023235"/>
    </source>
</evidence>
<dbReference type="CDD" id="cd17920">
    <property type="entry name" value="DEXHc_RecQ"/>
    <property type="match status" value="1"/>
</dbReference>
<comment type="caution">
    <text evidence="19">The sequence shown here is derived from an EMBL/GenBank/DDBJ whole genome shotgun (WGS) entry which is preliminary data.</text>
</comment>
<dbReference type="SMART" id="SM00487">
    <property type="entry name" value="DEXDc"/>
    <property type="match status" value="1"/>
</dbReference>
<feature type="compositionally biased region" description="Gly residues" evidence="15">
    <location>
        <begin position="1609"/>
        <end position="1636"/>
    </location>
</feature>
<feature type="domain" description="Helicase ATP-binding" evidence="17">
    <location>
        <begin position="772"/>
        <end position="953"/>
    </location>
</feature>
<feature type="domain" description="HRDC" evidence="16">
    <location>
        <begin position="1405"/>
        <end position="1488"/>
    </location>
</feature>
<feature type="domain" description="Helicase C-terminal" evidence="18">
    <location>
        <begin position="978"/>
        <end position="1126"/>
    </location>
</feature>
<evidence type="ECO:0000259" key="18">
    <source>
        <dbReference type="PROSITE" id="PS51194"/>
    </source>
</evidence>
<keyword evidence="4" id="KW-0547">Nucleotide-binding</keyword>
<feature type="compositionally biased region" description="Polar residues" evidence="15">
    <location>
        <begin position="715"/>
        <end position="728"/>
    </location>
</feature>
<comment type="similarity">
    <text evidence="3">Belongs to the helicase family. RecQ subfamily.</text>
</comment>
<feature type="compositionally biased region" description="Polar residues" evidence="15">
    <location>
        <begin position="84"/>
        <end position="106"/>
    </location>
</feature>
<dbReference type="GO" id="GO:0005524">
    <property type="term" value="F:ATP binding"/>
    <property type="evidence" value="ECO:0007669"/>
    <property type="project" value="UniProtKB-KW"/>
</dbReference>
<dbReference type="Gene3D" id="1.10.150.80">
    <property type="entry name" value="HRDC domain"/>
    <property type="match status" value="1"/>
</dbReference>
<dbReference type="InterPro" id="IPR014001">
    <property type="entry name" value="Helicase_ATP-bd"/>
</dbReference>
<dbReference type="FunFam" id="3.40.50.300:FF:000537">
    <property type="entry name" value="Bloom syndrome RecQ-like helicase"/>
    <property type="match status" value="1"/>
</dbReference>
<dbReference type="EMBL" id="SNSC02000023">
    <property type="protein sequence ID" value="TID14378.1"/>
    <property type="molecule type" value="Genomic_DNA"/>
</dbReference>
<dbReference type="InterPro" id="IPR002464">
    <property type="entry name" value="DNA/RNA_helicase_DEAH_CS"/>
</dbReference>
<dbReference type="PROSITE" id="PS51192">
    <property type="entry name" value="HELICASE_ATP_BIND_1"/>
    <property type="match status" value="1"/>
</dbReference>
<dbReference type="InterPro" id="IPR027417">
    <property type="entry name" value="P-loop_NTPase"/>
</dbReference>
<dbReference type="InterPro" id="IPR004589">
    <property type="entry name" value="DNA_helicase_ATP-dep_RecQ"/>
</dbReference>
<dbReference type="OrthoDB" id="10261556at2759"/>
<dbReference type="InterPro" id="IPR011545">
    <property type="entry name" value="DEAD/DEAH_box_helicase_dom"/>
</dbReference>
<protein>
    <recommendedName>
        <fullName evidence="14">DNA 3'-5' helicase</fullName>
        <ecNumber evidence="14">5.6.2.4</ecNumber>
    </recommendedName>
</protein>
<evidence type="ECO:0000256" key="5">
    <source>
        <dbReference type="ARBA" id="ARBA00022763"/>
    </source>
</evidence>
<dbReference type="GO" id="GO:0003677">
    <property type="term" value="F:DNA binding"/>
    <property type="evidence" value="ECO:0007669"/>
    <property type="project" value="UniProtKB-KW"/>
</dbReference>
<feature type="region of interest" description="Disordered" evidence="15">
    <location>
        <begin position="708"/>
        <end position="743"/>
    </location>
</feature>
<keyword evidence="6" id="KW-0378">Hydrolase</keyword>
<comment type="catalytic activity">
    <reaction evidence="13">
        <text>Couples ATP hydrolysis with the unwinding of duplex DNA by translocating in the 3'-5' direction.</text>
        <dbReference type="EC" id="5.6.2.4"/>
    </reaction>
</comment>
<evidence type="ECO:0000256" key="1">
    <source>
        <dbReference type="ARBA" id="ARBA00001947"/>
    </source>
</evidence>
<dbReference type="PANTHER" id="PTHR13710:SF153">
    <property type="entry name" value="RECQ-LIKE DNA HELICASE BLM"/>
    <property type="match status" value="1"/>
</dbReference>
<name>A0A4Z1P3H8_9PEZI</name>
<dbReference type="Gene3D" id="1.10.10.10">
    <property type="entry name" value="Winged helix-like DNA-binding domain superfamily/Winged helix DNA-binding domain"/>
    <property type="match status" value="1"/>
</dbReference>
<dbReference type="STRING" id="86259.A0A4Z1P3H8"/>
<evidence type="ECO:0000256" key="8">
    <source>
        <dbReference type="ARBA" id="ARBA00022840"/>
    </source>
</evidence>
<feature type="region of interest" description="Disordered" evidence="15">
    <location>
        <begin position="314"/>
        <end position="354"/>
    </location>
</feature>
<dbReference type="GO" id="GO:0000724">
    <property type="term" value="P:double-strand break repair via homologous recombination"/>
    <property type="evidence" value="ECO:0007669"/>
    <property type="project" value="TreeGrafter"/>
</dbReference>
<keyword evidence="8" id="KW-0067">ATP-binding</keyword>
<feature type="region of interest" description="Disordered" evidence="15">
    <location>
        <begin position="22"/>
        <end position="109"/>
    </location>
</feature>
<dbReference type="SUPFAM" id="SSF52540">
    <property type="entry name" value="P-loop containing nucleoside triphosphate hydrolases"/>
    <property type="match status" value="1"/>
</dbReference>
<keyword evidence="7 19" id="KW-0347">Helicase</keyword>
<dbReference type="InterPro" id="IPR002121">
    <property type="entry name" value="HRDC_dom"/>
</dbReference>
<evidence type="ECO:0000256" key="13">
    <source>
        <dbReference type="ARBA" id="ARBA00034617"/>
    </source>
</evidence>
<dbReference type="InterPro" id="IPR032284">
    <property type="entry name" value="RecQ_Zn-bd"/>
</dbReference>
<keyword evidence="5" id="KW-0227">DNA damage</keyword>
<evidence type="ECO:0000256" key="10">
    <source>
        <dbReference type="ARBA" id="ARBA00023204"/>
    </source>
</evidence>
<feature type="region of interest" description="Disordered" evidence="15">
    <location>
        <begin position="1281"/>
        <end position="1307"/>
    </location>
</feature>